<feature type="coiled-coil region" evidence="1">
    <location>
        <begin position="65"/>
        <end position="92"/>
    </location>
</feature>
<name>A0A6M0T110_CLOBO</name>
<proteinExistence type="predicted"/>
<reference evidence="3 4" key="1">
    <citation type="submission" date="2019-02" db="EMBL/GenBank/DDBJ databases">
        <title>Genome sequencing of Clostridium botulinum clinical isolates.</title>
        <authorList>
            <person name="Brunt J."/>
            <person name="Van Vliet A.H.M."/>
            <person name="Stringer S.C."/>
            <person name="Grant K.A."/>
            <person name="Carter A.C."/>
            <person name="Peck M.W."/>
        </authorList>
    </citation>
    <scope>NUCLEOTIDE SEQUENCE [LARGE SCALE GENOMIC DNA]</scope>
    <source>
        <strain evidence="3 4">R1125/03</strain>
    </source>
</reference>
<evidence type="ECO:0000313" key="3">
    <source>
        <dbReference type="EMBL" id="NFA60835.1"/>
    </source>
</evidence>
<dbReference type="InterPro" id="IPR046917">
    <property type="entry name" value="ABC-3C_CTD12"/>
</dbReference>
<keyword evidence="1" id="KW-0175">Coiled coil</keyword>
<evidence type="ECO:0000259" key="2">
    <source>
        <dbReference type="Pfam" id="PF20279"/>
    </source>
</evidence>
<organism evidence="3 4">
    <name type="scientific">Clostridium botulinum</name>
    <dbReference type="NCBI Taxonomy" id="1491"/>
    <lineage>
        <taxon>Bacteria</taxon>
        <taxon>Bacillati</taxon>
        <taxon>Bacillota</taxon>
        <taxon>Clostridia</taxon>
        <taxon>Eubacteriales</taxon>
        <taxon>Clostridiaceae</taxon>
        <taxon>Clostridium</taxon>
    </lineage>
</organism>
<comment type="caution">
    <text evidence="3">The sequence shown here is derived from an EMBL/GenBank/DDBJ whole genome shotgun (WGS) entry which is preliminary data.</text>
</comment>
<dbReference type="Pfam" id="PF20279">
    <property type="entry name" value="CTD12"/>
    <property type="match status" value="1"/>
</dbReference>
<evidence type="ECO:0000313" key="4">
    <source>
        <dbReference type="Proteomes" id="UP000473089"/>
    </source>
</evidence>
<dbReference type="Proteomes" id="UP000473089">
    <property type="component" value="Unassembled WGS sequence"/>
</dbReference>
<gene>
    <name evidence="3" type="ORF">EXM42_10670</name>
</gene>
<accession>A0A6M0T110</accession>
<dbReference type="EMBL" id="SGJP01000020">
    <property type="protein sequence ID" value="NFA60835.1"/>
    <property type="molecule type" value="Genomic_DNA"/>
</dbReference>
<protein>
    <recommendedName>
        <fullName evidence="2">ABC-three component systems C-terminal domain-containing protein</fullName>
    </recommendedName>
</protein>
<sequence length="197" mass="23636">MFQRSMGSYSPNIKSERDTYSNCSFFGARDIPINIDANEIKKLIDIFFQAREEFKNVIKRRLTDSQIKEEENREIKRTNIELKNKINNISQDYYKNVIRCRIPYFNEIKDYLGDSENENENERYIYISETINESLIAYKKEFPEFDKALDYLIKKSIELIEVKFGDLSISEKNMIKIIIAYMYYYCDLGENYEDKTK</sequence>
<evidence type="ECO:0000256" key="1">
    <source>
        <dbReference type="SAM" id="Coils"/>
    </source>
</evidence>
<feature type="domain" description="ABC-three component systems C-terminal" evidence="2">
    <location>
        <begin position="58"/>
        <end position="189"/>
    </location>
</feature>
<dbReference type="AlphaFoldDB" id="A0A6M0T110"/>